<protein>
    <submittedName>
        <fullName evidence="2">Uncharacterized protein</fullName>
    </submittedName>
</protein>
<accession>A0A545TN07</accession>
<name>A0A545TN07_9PROT</name>
<keyword evidence="3" id="KW-1185">Reference proteome</keyword>
<reference evidence="2 3" key="1">
    <citation type="submission" date="2019-06" db="EMBL/GenBank/DDBJ databases">
        <title>Whole genome sequence for Rhodospirillaceae sp. R148.</title>
        <authorList>
            <person name="Wang G."/>
        </authorList>
    </citation>
    <scope>NUCLEOTIDE SEQUENCE [LARGE SCALE GENOMIC DNA]</scope>
    <source>
        <strain evidence="2 3">R148</strain>
    </source>
</reference>
<keyword evidence="1" id="KW-0472">Membrane</keyword>
<dbReference type="Proteomes" id="UP000315252">
    <property type="component" value="Unassembled WGS sequence"/>
</dbReference>
<dbReference type="AlphaFoldDB" id="A0A545TN07"/>
<dbReference type="EMBL" id="VHSH01000006">
    <property type="protein sequence ID" value="TQV78576.1"/>
    <property type="molecule type" value="Genomic_DNA"/>
</dbReference>
<evidence type="ECO:0000256" key="1">
    <source>
        <dbReference type="SAM" id="Phobius"/>
    </source>
</evidence>
<proteinExistence type="predicted"/>
<evidence type="ECO:0000313" key="3">
    <source>
        <dbReference type="Proteomes" id="UP000315252"/>
    </source>
</evidence>
<comment type="caution">
    <text evidence="2">The sequence shown here is derived from an EMBL/GenBank/DDBJ whole genome shotgun (WGS) entry which is preliminary data.</text>
</comment>
<organism evidence="2 3">
    <name type="scientific">Denitrobaculum tricleocarpae</name>
    <dbReference type="NCBI Taxonomy" id="2591009"/>
    <lineage>
        <taxon>Bacteria</taxon>
        <taxon>Pseudomonadati</taxon>
        <taxon>Pseudomonadota</taxon>
        <taxon>Alphaproteobacteria</taxon>
        <taxon>Rhodospirillales</taxon>
        <taxon>Rhodospirillaceae</taxon>
        <taxon>Denitrobaculum</taxon>
    </lineage>
</organism>
<keyword evidence="1" id="KW-1133">Transmembrane helix</keyword>
<dbReference type="RefSeq" id="WP_142897909.1">
    <property type="nucleotide sequence ID" value="NZ_ML660057.1"/>
</dbReference>
<keyword evidence="1" id="KW-0812">Transmembrane</keyword>
<evidence type="ECO:0000313" key="2">
    <source>
        <dbReference type="EMBL" id="TQV78576.1"/>
    </source>
</evidence>
<sequence length="205" mass="21993">MHLHDSTRNKSALSSSARRQLEDAAKALHANSSGNFEEIYRYLFDEAIECGGLVTDGTRAKHPILSTARLGDSAVQSSPEERLCMDAAIDRICTDPGFRRRLKAAPLSALSSLGITMPVSAQELLQSEDHDDPDLLINAATAQTTTENDLAANSQEGVVAVAIGVTIVLSGVAVAVVVIIRRRRRKSKSEQIEDSFKGGDGGDYN</sequence>
<gene>
    <name evidence="2" type="ORF">FKG95_18660</name>
</gene>
<feature type="transmembrane region" description="Helical" evidence="1">
    <location>
        <begin position="158"/>
        <end position="180"/>
    </location>
</feature>